<dbReference type="Proteomes" id="UP000680989">
    <property type="component" value="Plasmid pRS"/>
</dbReference>
<gene>
    <name evidence="1" type="ORF">GO999_21220</name>
</gene>
<name>A0ABX8A1Q7_9RALS</name>
<evidence type="ECO:0000313" key="2">
    <source>
        <dbReference type="Proteomes" id="UP000680989"/>
    </source>
</evidence>
<organism evidence="1 2">
    <name type="scientific">Ralstonia nicotianae</name>
    <dbReference type="NCBI Taxonomy" id="3037696"/>
    <lineage>
        <taxon>Bacteria</taxon>
        <taxon>Pseudomonadati</taxon>
        <taxon>Pseudomonadota</taxon>
        <taxon>Betaproteobacteria</taxon>
        <taxon>Burkholderiales</taxon>
        <taxon>Burkholderiaceae</taxon>
        <taxon>Ralstonia</taxon>
        <taxon>Ralstonia solanacearum species complex</taxon>
    </lineage>
</organism>
<geneLocation type="plasmid" evidence="1 2">
    <name>pRS</name>
</geneLocation>
<protein>
    <submittedName>
        <fullName evidence="1">Uncharacterized protein</fullName>
    </submittedName>
</protein>
<dbReference type="EMBL" id="CP046675">
    <property type="protein sequence ID" value="QUP61037.1"/>
    <property type="molecule type" value="Genomic_DNA"/>
</dbReference>
<dbReference type="RefSeq" id="WP_158594558.1">
    <property type="nucleotide sequence ID" value="NZ_CP046675.1"/>
</dbReference>
<accession>A0ABX8A1Q7</accession>
<reference evidence="2" key="1">
    <citation type="submission" date="2019-12" db="EMBL/GenBank/DDBJ databases">
        <title>Whole-genome sequence of tobacco pathogen Ralstonia pseudosolanacearum strain RS, originating from Yunnan province of China.</title>
        <authorList>
            <person name="Lu C.-H."/>
        </authorList>
    </citation>
    <scope>NUCLEOTIDE SEQUENCE [LARGE SCALE GENOMIC DNA]</scope>
    <source>
        <strain evidence="2">RS</strain>
        <plasmid evidence="2">pRS</plasmid>
    </source>
</reference>
<evidence type="ECO:0000313" key="1">
    <source>
        <dbReference type="EMBL" id="QUP61037.1"/>
    </source>
</evidence>
<proteinExistence type="predicted"/>
<sequence>MDISDEVVSLDDAERQRRGNGFCPGYNKEILTEAQDWRLLKSISHAKVFVSVF</sequence>
<keyword evidence="1" id="KW-0614">Plasmid</keyword>
<keyword evidence="2" id="KW-1185">Reference proteome</keyword>